<keyword evidence="1" id="KW-0442">Lipid degradation</keyword>
<keyword evidence="1" id="KW-1208">Phospholipid metabolism</keyword>
<dbReference type="GO" id="GO:0009395">
    <property type="term" value="P:phospholipid catabolic process"/>
    <property type="evidence" value="ECO:0007669"/>
    <property type="project" value="UniProtKB-KW"/>
</dbReference>
<gene>
    <name evidence="4" type="ORF">SAMN05428998_108157</name>
</gene>
<comment type="cofactor">
    <cofactor evidence="1">
        <name>Mg(2+)</name>
        <dbReference type="ChEBI" id="CHEBI:18420"/>
    </cofactor>
</comment>
<comment type="subcellular location">
    <subcellularLocation>
        <location evidence="1">Cell inner membrane</location>
        <topology evidence="1">Multi-pass membrane protein</topology>
    </subcellularLocation>
</comment>
<dbReference type="InterPro" id="IPR007686">
    <property type="entry name" value="YutG/PgpA"/>
</dbReference>
<comment type="function">
    <text evidence="1">Lipid phosphatase which dephosphorylates phosphatidylglycerophosphate (PGP) to phosphatidylglycerol (PG).</text>
</comment>
<accession>A0A1Y6BXV4</accession>
<dbReference type="CDD" id="cd06971">
    <property type="entry name" value="PgpA"/>
    <property type="match status" value="1"/>
</dbReference>
<evidence type="ECO:0000256" key="2">
    <source>
        <dbReference type="SAM" id="Phobius"/>
    </source>
</evidence>
<keyword evidence="1" id="KW-0460">Magnesium</keyword>
<feature type="transmembrane region" description="Helical" evidence="2">
    <location>
        <begin position="20"/>
        <end position="43"/>
    </location>
</feature>
<comment type="pathway">
    <text evidence="1">Phospholipid metabolism; phosphatidylglycerol biosynthesis; phosphatidylglycerol from CDP-diacylglycerol: step 2/2.</text>
</comment>
<keyword evidence="1" id="KW-0997">Cell inner membrane</keyword>
<feature type="transmembrane region" description="Helical" evidence="2">
    <location>
        <begin position="138"/>
        <end position="160"/>
    </location>
</feature>
<dbReference type="PANTHER" id="PTHR36305">
    <property type="entry name" value="PHOSPHATIDYLGLYCEROPHOSPHATASE A"/>
    <property type="match status" value="1"/>
</dbReference>
<feature type="transmembrane region" description="Helical" evidence="2">
    <location>
        <begin position="50"/>
        <end position="73"/>
    </location>
</feature>
<dbReference type="GO" id="GO:0046872">
    <property type="term" value="F:metal ion binding"/>
    <property type="evidence" value="ECO:0007669"/>
    <property type="project" value="UniProtKB-KW"/>
</dbReference>
<reference evidence="4 5" key="1">
    <citation type="submission" date="2017-04" db="EMBL/GenBank/DDBJ databases">
        <authorList>
            <person name="Afonso C.L."/>
            <person name="Miller P.J."/>
            <person name="Scott M.A."/>
            <person name="Spackman E."/>
            <person name="Goraichik I."/>
            <person name="Dimitrov K.M."/>
            <person name="Suarez D.L."/>
            <person name="Swayne D.E."/>
        </authorList>
    </citation>
    <scope>NUCLEOTIDE SEQUENCE [LARGE SCALE GENOMIC DNA]</scope>
    <source>
        <strain evidence="4 5">USBA 355</strain>
    </source>
</reference>
<dbReference type="PIRSF" id="PIRSF006162">
    <property type="entry name" value="PgpA"/>
    <property type="match status" value="1"/>
</dbReference>
<keyword evidence="5" id="KW-1185">Reference proteome</keyword>
<keyword evidence="1" id="KW-0443">Lipid metabolism</keyword>
<sequence length="172" mass="18445">MKGAPAGPTRHLPAWHPAFWIATWFGSGLIPGIPGTWGSLAALPFGAAIMWLWGPWVLLAAAGVLFPIGVWASELYSRAKGKGDPGEVVVDEVVAQWLVMVPVCFNPGLFLVGFFLFRFFDITKVWPASLADRRLGGGFGIMLDDVFAGLYAAALVWGIARLIGAETCFPPS</sequence>
<feature type="transmembrane region" description="Helical" evidence="2">
    <location>
        <begin position="93"/>
        <end position="117"/>
    </location>
</feature>
<dbReference type="AlphaFoldDB" id="A0A1Y6BXV4"/>
<evidence type="ECO:0000313" key="4">
    <source>
        <dbReference type="EMBL" id="SMF25337.1"/>
    </source>
</evidence>
<dbReference type="Proteomes" id="UP000192917">
    <property type="component" value="Unassembled WGS sequence"/>
</dbReference>
<evidence type="ECO:0000256" key="1">
    <source>
        <dbReference type="PIRNR" id="PIRNR006162"/>
    </source>
</evidence>
<dbReference type="InterPro" id="IPR036681">
    <property type="entry name" value="PgpA-like_sf"/>
</dbReference>
<comment type="catalytic activity">
    <reaction evidence="1">
        <text>a 1,2-diacyl-sn-glycero-3-phospho-(1'-sn-glycero-3'-phosphate) + H2O = a 1,2-diacyl-sn-glycero-3-phospho-(1'-sn-glycerol) + phosphate</text>
        <dbReference type="Rhea" id="RHEA:33751"/>
        <dbReference type="ChEBI" id="CHEBI:15377"/>
        <dbReference type="ChEBI" id="CHEBI:43474"/>
        <dbReference type="ChEBI" id="CHEBI:60110"/>
        <dbReference type="ChEBI" id="CHEBI:64716"/>
        <dbReference type="EC" id="3.1.3.27"/>
    </reaction>
</comment>
<keyword evidence="1" id="KW-0595">Phospholipid degradation</keyword>
<keyword evidence="1" id="KW-0378">Hydrolase</keyword>
<dbReference type="GO" id="GO:0006655">
    <property type="term" value="P:phosphatidylglycerol biosynthetic process"/>
    <property type="evidence" value="ECO:0007669"/>
    <property type="project" value="UniProtKB-UniPathway"/>
</dbReference>
<keyword evidence="2" id="KW-1133">Transmembrane helix</keyword>
<dbReference type="InterPro" id="IPR026037">
    <property type="entry name" value="PgpA"/>
</dbReference>
<name>A0A1Y6BXV4_9PROT</name>
<dbReference type="UniPathway" id="UPA00084">
    <property type="reaction ID" value="UER00504"/>
</dbReference>
<evidence type="ECO:0000313" key="5">
    <source>
        <dbReference type="Proteomes" id="UP000192917"/>
    </source>
</evidence>
<keyword evidence="1 2" id="KW-0472">Membrane</keyword>
<dbReference type="PANTHER" id="PTHR36305:SF1">
    <property type="entry name" value="PHOSPHATIDYLGLYCEROPHOSPHATASE A"/>
    <property type="match status" value="1"/>
</dbReference>
<dbReference type="SUPFAM" id="SSF101307">
    <property type="entry name" value="YutG-like"/>
    <property type="match status" value="1"/>
</dbReference>
<keyword evidence="1" id="KW-0479">Metal-binding</keyword>
<proteinExistence type="predicted"/>
<keyword evidence="1 2" id="KW-0812">Transmembrane</keyword>
<dbReference type="GO" id="GO:0008962">
    <property type="term" value="F:phosphatidylglycerophosphatase activity"/>
    <property type="evidence" value="ECO:0007669"/>
    <property type="project" value="UniProtKB-EC"/>
</dbReference>
<dbReference type="GO" id="GO:0005886">
    <property type="term" value="C:plasma membrane"/>
    <property type="evidence" value="ECO:0007669"/>
    <property type="project" value="UniProtKB-SubCell"/>
</dbReference>
<dbReference type="RefSeq" id="WP_235017113.1">
    <property type="nucleotide sequence ID" value="NZ_FWZX01000008.1"/>
</dbReference>
<dbReference type="Pfam" id="PF04608">
    <property type="entry name" value="PgpA"/>
    <property type="match status" value="1"/>
</dbReference>
<protein>
    <recommendedName>
        <fullName evidence="1">Phosphatidylglycerophosphatase A</fullName>
        <ecNumber evidence="1">3.1.3.27</ecNumber>
    </recommendedName>
    <alternativeName>
        <fullName evidence="1">Phosphatidylglycerolphosphate phosphatase A</fullName>
    </alternativeName>
</protein>
<keyword evidence="1" id="KW-1003">Cell membrane</keyword>
<feature type="domain" description="YutG/PgpA" evidence="3">
    <location>
        <begin position="20"/>
        <end position="159"/>
    </location>
</feature>
<organism evidence="4 5">
    <name type="scientific">Tistlia consotensis USBA 355</name>
    <dbReference type="NCBI Taxonomy" id="560819"/>
    <lineage>
        <taxon>Bacteria</taxon>
        <taxon>Pseudomonadati</taxon>
        <taxon>Pseudomonadota</taxon>
        <taxon>Alphaproteobacteria</taxon>
        <taxon>Rhodospirillales</taxon>
        <taxon>Rhodovibrionaceae</taxon>
        <taxon>Tistlia</taxon>
    </lineage>
</organism>
<dbReference type="EC" id="3.1.3.27" evidence="1"/>
<dbReference type="STRING" id="560819.SAMN05428998_108157"/>
<evidence type="ECO:0000259" key="3">
    <source>
        <dbReference type="Pfam" id="PF04608"/>
    </source>
</evidence>
<dbReference type="EMBL" id="FWZX01000008">
    <property type="protein sequence ID" value="SMF25337.1"/>
    <property type="molecule type" value="Genomic_DNA"/>
</dbReference>